<evidence type="ECO:0000256" key="4">
    <source>
        <dbReference type="ARBA" id="ARBA00023125"/>
    </source>
</evidence>
<dbReference type="SUPFAM" id="SSF46785">
    <property type="entry name" value="Winged helix' DNA-binding domain"/>
    <property type="match status" value="1"/>
</dbReference>
<dbReference type="GO" id="GO:0001945">
    <property type="term" value="P:lymph vessel development"/>
    <property type="evidence" value="ECO:0007669"/>
    <property type="project" value="UniProtKB-ARBA"/>
</dbReference>
<dbReference type="PROSITE" id="PS00658">
    <property type="entry name" value="FORK_HEAD_2"/>
    <property type="match status" value="1"/>
</dbReference>
<feature type="DNA-binding region" description="Fork-head" evidence="7">
    <location>
        <begin position="85"/>
        <end position="179"/>
    </location>
</feature>
<dbReference type="SMART" id="SM00339">
    <property type="entry name" value="FH"/>
    <property type="match status" value="1"/>
</dbReference>
<proteinExistence type="predicted"/>
<evidence type="ECO:0000259" key="9">
    <source>
        <dbReference type="PROSITE" id="PS50039"/>
    </source>
</evidence>
<dbReference type="PANTHER" id="PTHR45767:SF3">
    <property type="entry name" value="FORKHEAD BOX PROTEIN O4"/>
    <property type="match status" value="1"/>
</dbReference>
<sequence>MEEDTLDHVDPDFQPWSRPRSCTWPLHRADISVVDHGEADSEKSTARTPPMENKRELSQLLNKREKACASGGATQRKGSSRRNAWGNQSYADLISQAIENSPEKRLTLAQIYDWIVSTVPYFKDKGDSNSSHGWKNSIRHNLSLHNKFQRVTNESTSMSSWWMLSPEGSKSTKLPRRRAASMDNNSKLLKSRMRAKQKKKQAAGSTPVEGAVDSPGSSQQCEVQRSSSLEAPDAWTGFRTRTGSNASTLSGRVSPTAPGQGDDDQLLDDERLGGYSVGGVPSTLSEALVEELDLIDGLRLLAGQSTGVSPSPAPRPLPEPLYSSTATLPPQVTSFTTFPSLRTPTVPDPPSSQTETESPITRRAGLNSSFGNGLFSPMTGSYSQETNIWAYVPSALEVLLTSDSPPPCDMMMTLTDPLMANHDGAGLLGLGFLMAGGSSGTSHLMLEKNVKPNSVTGATLQPQPLPQSRLGTWAPGLSQDAAWLTTVKTQFTPGPSSQSREPLFGDMVSPADGSTSSKDRLPMDLDLDMFTENLDWDVDSIINSDFMDGEGFDFSFDPLVPTGQEYPGPTTTQASPRSCPVKLALPMQLDPESVRIIKISQNQ</sequence>
<dbReference type="Pfam" id="PF00250">
    <property type="entry name" value="Forkhead"/>
    <property type="match status" value="1"/>
</dbReference>
<evidence type="ECO:0000256" key="1">
    <source>
        <dbReference type="ARBA" id="ARBA00004496"/>
    </source>
</evidence>
<evidence type="ECO:0000256" key="6">
    <source>
        <dbReference type="ARBA" id="ARBA00023242"/>
    </source>
</evidence>
<evidence type="ECO:0000256" key="7">
    <source>
        <dbReference type="PROSITE-ProRule" id="PRU00089"/>
    </source>
</evidence>
<dbReference type="InterPro" id="IPR001766">
    <property type="entry name" value="Fork_head_dom"/>
</dbReference>
<name>A0A9Q1I2Q7_CONCO</name>
<evidence type="ECO:0000256" key="8">
    <source>
        <dbReference type="SAM" id="MobiDB-lite"/>
    </source>
</evidence>
<evidence type="ECO:0000256" key="3">
    <source>
        <dbReference type="ARBA" id="ARBA00023015"/>
    </source>
</evidence>
<dbReference type="GO" id="GO:0005737">
    <property type="term" value="C:cytoplasm"/>
    <property type="evidence" value="ECO:0007669"/>
    <property type="project" value="UniProtKB-SubCell"/>
</dbReference>
<feature type="domain" description="Fork-head" evidence="9">
    <location>
        <begin position="85"/>
        <end position="179"/>
    </location>
</feature>
<keyword evidence="11" id="KW-1185">Reference proteome</keyword>
<dbReference type="InterPro" id="IPR036388">
    <property type="entry name" value="WH-like_DNA-bd_sf"/>
</dbReference>
<dbReference type="PANTHER" id="PTHR45767">
    <property type="entry name" value="FORKHEAD BOX PROTEIN O"/>
    <property type="match status" value="1"/>
</dbReference>
<dbReference type="FunFam" id="1.10.10.10:FF:000032">
    <property type="entry name" value="Forkhead box protein O4"/>
    <property type="match status" value="1"/>
</dbReference>
<keyword evidence="2" id="KW-0963">Cytoplasm</keyword>
<feature type="compositionally biased region" description="Basic and acidic residues" evidence="8">
    <location>
        <begin position="34"/>
        <end position="45"/>
    </location>
</feature>
<dbReference type="InterPro" id="IPR030456">
    <property type="entry name" value="TF_fork_head_CS_2"/>
</dbReference>
<feature type="compositionally biased region" description="Polar residues" evidence="8">
    <location>
        <begin position="239"/>
        <end position="253"/>
    </location>
</feature>
<dbReference type="InterPro" id="IPR036390">
    <property type="entry name" value="WH_DNA-bd_sf"/>
</dbReference>
<dbReference type="AlphaFoldDB" id="A0A9Q1I2Q7"/>
<feature type="region of interest" description="Disordered" evidence="8">
    <location>
        <begin position="159"/>
        <end position="278"/>
    </location>
</feature>
<keyword evidence="5" id="KW-0804">Transcription</keyword>
<dbReference type="Gene3D" id="1.10.10.10">
    <property type="entry name" value="Winged helix-like DNA-binding domain superfamily/Winged helix DNA-binding domain"/>
    <property type="match status" value="1"/>
</dbReference>
<dbReference type="GO" id="GO:0000978">
    <property type="term" value="F:RNA polymerase II cis-regulatory region sequence-specific DNA binding"/>
    <property type="evidence" value="ECO:0007669"/>
    <property type="project" value="TreeGrafter"/>
</dbReference>
<feature type="compositionally biased region" description="Basic residues" evidence="8">
    <location>
        <begin position="189"/>
        <end position="201"/>
    </location>
</feature>
<reference evidence="10" key="1">
    <citation type="journal article" date="2023" name="Science">
        <title>Genome structures resolve the early diversification of teleost fishes.</title>
        <authorList>
            <person name="Parey E."/>
            <person name="Louis A."/>
            <person name="Montfort J."/>
            <person name="Bouchez O."/>
            <person name="Roques C."/>
            <person name="Iampietro C."/>
            <person name="Lluch J."/>
            <person name="Castinel A."/>
            <person name="Donnadieu C."/>
            <person name="Desvignes T."/>
            <person name="Floi Bucao C."/>
            <person name="Jouanno E."/>
            <person name="Wen M."/>
            <person name="Mejri S."/>
            <person name="Dirks R."/>
            <person name="Jansen H."/>
            <person name="Henkel C."/>
            <person name="Chen W.J."/>
            <person name="Zahm M."/>
            <person name="Cabau C."/>
            <person name="Klopp C."/>
            <person name="Thompson A.W."/>
            <person name="Robinson-Rechavi M."/>
            <person name="Braasch I."/>
            <person name="Lecointre G."/>
            <person name="Bobe J."/>
            <person name="Postlethwait J.H."/>
            <person name="Berthelot C."/>
            <person name="Roest Crollius H."/>
            <person name="Guiguen Y."/>
        </authorList>
    </citation>
    <scope>NUCLEOTIDE SEQUENCE</scope>
    <source>
        <strain evidence="10">Concon-B</strain>
    </source>
</reference>
<keyword evidence="4 7" id="KW-0238">DNA-binding</keyword>
<dbReference type="GO" id="GO:0005634">
    <property type="term" value="C:nucleus"/>
    <property type="evidence" value="ECO:0007669"/>
    <property type="project" value="UniProtKB-SubCell"/>
</dbReference>
<comment type="subcellular location">
    <subcellularLocation>
        <location evidence="1">Cytoplasm</location>
    </subcellularLocation>
    <subcellularLocation>
        <location evidence="7">Nucleus</location>
    </subcellularLocation>
</comment>
<feature type="region of interest" description="Disordered" evidence="8">
    <location>
        <begin position="34"/>
        <end position="57"/>
    </location>
</feature>
<dbReference type="OrthoDB" id="5954824at2759"/>
<dbReference type="GO" id="GO:0000981">
    <property type="term" value="F:DNA-binding transcription factor activity, RNA polymerase II-specific"/>
    <property type="evidence" value="ECO:0007669"/>
    <property type="project" value="TreeGrafter"/>
</dbReference>
<dbReference type="PRINTS" id="PR00053">
    <property type="entry name" value="FORKHEAD"/>
</dbReference>
<keyword evidence="3" id="KW-0805">Transcription regulation</keyword>
<gene>
    <name evidence="10" type="ORF">COCON_G00082540</name>
</gene>
<evidence type="ECO:0000313" key="10">
    <source>
        <dbReference type="EMBL" id="KAJ8276502.1"/>
    </source>
</evidence>
<feature type="compositionally biased region" description="Polar residues" evidence="8">
    <location>
        <begin position="159"/>
        <end position="172"/>
    </location>
</feature>
<dbReference type="Proteomes" id="UP001152803">
    <property type="component" value="Unassembled WGS sequence"/>
</dbReference>
<feature type="compositionally biased region" description="Polar residues" evidence="8">
    <location>
        <begin position="215"/>
        <end position="229"/>
    </location>
</feature>
<protein>
    <recommendedName>
        <fullName evidence="9">Fork-head domain-containing protein</fullName>
    </recommendedName>
</protein>
<dbReference type="InterPro" id="IPR032067">
    <property type="entry name" value="FOXO-TAD"/>
</dbReference>
<evidence type="ECO:0000256" key="2">
    <source>
        <dbReference type="ARBA" id="ARBA00022490"/>
    </source>
</evidence>
<dbReference type="EMBL" id="JAFJMO010000005">
    <property type="protein sequence ID" value="KAJ8276502.1"/>
    <property type="molecule type" value="Genomic_DNA"/>
</dbReference>
<feature type="region of interest" description="Disordered" evidence="8">
    <location>
        <begin position="324"/>
        <end position="365"/>
    </location>
</feature>
<organism evidence="10 11">
    <name type="scientific">Conger conger</name>
    <name type="common">Conger eel</name>
    <name type="synonym">Muraena conger</name>
    <dbReference type="NCBI Taxonomy" id="82655"/>
    <lineage>
        <taxon>Eukaryota</taxon>
        <taxon>Metazoa</taxon>
        <taxon>Chordata</taxon>
        <taxon>Craniata</taxon>
        <taxon>Vertebrata</taxon>
        <taxon>Euteleostomi</taxon>
        <taxon>Actinopterygii</taxon>
        <taxon>Neopterygii</taxon>
        <taxon>Teleostei</taxon>
        <taxon>Anguilliformes</taxon>
        <taxon>Congridae</taxon>
        <taxon>Conger</taxon>
    </lineage>
</organism>
<dbReference type="Pfam" id="PF16676">
    <property type="entry name" value="FOXO-TAD"/>
    <property type="match status" value="1"/>
</dbReference>
<accession>A0A9Q1I2Q7</accession>
<keyword evidence="6 7" id="KW-0539">Nucleus</keyword>
<evidence type="ECO:0000256" key="5">
    <source>
        <dbReference type="ARBA" id="ARBA00023163"/>
    </source>
</evidence>
<feature type="compositionally biased region" description="Polar residues" evidence="8">
    <location>
        <begin position="324"/>
        <end position="343"/>
    </location>
</feature>
<dbReference type="PROSITE" id="PS50039">
    <property type="entry name" value="FORK_HEAD_3"/>
    <property type="match status" value="1"/>
</dbReference>
<evidence type="ECO:0000313" key="11">
    <source>
        <dbReference type="Proteomes" id="UP001152803"/>
    </source>
</evidence>
<comment type="caution">
    <text evidence="10">The sequence shown here is derived from an EMBL/GenBank/DDBJ whole genome shotgun (WGS) entry which is preliminary data.</text>
</comment>